<keyword evidence="2" id="KW-1185">Reference proteome</keyword>
<dbReference type="EC" id="2.3.1.35" evidence="1"/>
<dbReference type="EMBL" id="CP066744">
    <property type="protein sequence ID" value="QQK07794.1"/>
    <property type="molecule type" value="Genomic_DNA"/>
</dbReference>
<name>A0AC61MQA4_9FIRM</name>
<keyword evidence="1" id="KW-0012">Acyltransferase</keyword>
<reference evidence="1 2" key="1">
    <citation type="journal article" date="2022" name="Int. J. Syst. Evol. Microbiol.">
        <title>Miniphocaeibacter halophilus sp. nov., an ammonium-tolerant acetate-producing bacterium isolated from a biogas system.</title>
        <authorList>
            <person name="Schnurer A."/>
            <person name="Singh A."/>
            <person name="Bi S."/>
            <person name="Qiao W."/>
            <person name="Westerholm M."/>
        </authorList>
    </citation>
    <scope>NUCLEOTIDE SEQUENCE [LARGE SCALE GENOMIC DNA]</scope>
    <source>
        <strain evidence="1 2">AMB_01</strain>
    </source>
</reference>
<dbReference type="EC" id="2.3.1.1" evidence="1"/>
<organism evidence="1 2">
    <name type="scientific">Miniphocaeibacter halophilus</name>
    <dbReference type="NCBI Taxonomy" id="2931922"/>
    <lineage>
        <taxon>Bacteria</taxon>
        <taxon>Bacillati</taxon>
        <taxon>Bacillota</taxon>
        <taxon>Tissierellia</taxon>
        <taxon>Tissierellales</taxon>
        <taxon>Peptoniphilaceae</taxon>
        <taxon>Miniphocaeibacter</taxon>
    </lineage>
</organism>
<accession>A0AC61MQA4</accession>
<evidence type="ECO:0000313" key="2">
    <source>
        <dbReference type="Proteomes" id="UP000595814"/>
    </source>
</evidence>
<proteinExistence type="predicted"/>
<protein>
    <submittedName>
        <fullName evidence="1">Bifunctional glutamate N-acetyltransferase/amino-acid acetyltransferase ArgJ</fullName>
        <ecNumber evidence="1">2.3.1.1</ecNumber>
        <ecNumber evidence="1">2.3.1.35</ecNumber>
    </submittedName>
</protein>
<evidence type="ECO:0000313" key="1">
    <source>
        <dbReference type="EMBL" id="QQK07794.1"/>
    </source>
</evidence>
<keyword evidence="1" id="KW-0808">Transferase</keyword>
<sequence length="406" mass="44020">MKEIEGGIVSPKGFYSTGVKAGIKKDSLDMAAIYSEVPASIAGTFTQNIVKAAPVVWDRKIVDDNLKSQLIIINSGIANAAVGTEGLKHCEETALEAEEIFNLDKNSVLLASTGLIGAKLPMDKIINGVSLLRKNLNNSSESANLTAEAILTTDTKKKEIAVELELDNKIVKIAGICKGSGMIHPDMCTMLAFITTDISIDDLLLKKCTKEIVDDTFNMISVDGDTSTNDTVLVMANGLAKNNKITKETEEYNKFKDALKYVFTYLAKKIAEDGEGATKLFEVKVKGASTVKQAKKIAKSVVTSNLTKAALFGNDANWGRIFCAMGYAGEHFDPLKVDLNFISTAGNIEIVKNGVAEKFNEEKAVEILSQKEVLALIDLKEGNCEATAWGCDLTYEYVRINGEYRS</sequence>
<dbReference type="Proteomes" id="UP000595814">
    <property type="component" value="Chromosome"/>
</dbReference>
<gene>
    <name evidence="1" type="primary">argJ</name>
    <name evidence="1" type="ORF">JFY71_11015</name>
</gene>